<proteinExistence type="predicted"/>
<dbReference type="RefSeq" id="WP_161085143.1">
    <property type="nucleotide sequence ID" value="NZ_WWCX01000038.1"/>
</dbReference>
<comment type="caution">
    <text evidence="1">The sequence shown here is derived from an EMBL/GenBank/DDBJ whole genome shotgun (WGS) entry which is preliminary data.</text>
</comment>
<protein>
    <submittedName>
        <fullName evidence="1">Uncharacterized protein</fullName>
    </submittedName>
</protein>
<evidence type="ECO:0000313" key="2">
    <source>
        <dbReference type="Proteomes" id="UP000447355"/>
    </source>
</evidence>
<dbReference type="EMBL" id="WWCX01000038">
    <property type="protein sequence ID" value="MYM96068.1"/>
    <property type="molecule type" value="Genomic_DNA"/>
</dbReference>
<gene>
    <name evidence="1" type="ORF">GTP90_19585</name>
</gene>
<dbReference type="AlphaFoldDB" id="A0A845GS82"/>
<name>A0A845GS82_9BURK</name>
<organism evidence="1 2">
    <name type="scientific">Duganella vulcania</name>
    <dbReference type="NCBI Taxonomy" id="2692166"/>
    <lineage>
        <taxon>Bacteria</taxon>
        <taxon>Pseudomonadati</taxon>
        <taxon>Pseudomonadota</taxon>
        <taxon>Betaproteobacteria</taxon>
        <taxon>Burkholderiales</taxon>
        <taxon>Oxalobacteraceae</taxon>
        <taxon>Telluria group</taxon>
        <taxon>Duganella</taxon>
    </lineage>
</organism>
<accession>A0A845GS82</accession>
<evidence type="ECO:0000313" key="1">
    <source>
        <dbReference type="EMBL" id="MYM96068.1"/>
    </source>
</evidence>
<dbReference type="Proteomes" id="UP000447355">
    <property type="component" value="Unassembled WGS sequence"/>
</dbReference>
<sequence>MKRNDLLNDIVRRAAGALSFSPANCFNLTADGVSEQFNLTRRALRDAYTFLGFGHTELSDDECKQYDGLFTWLAQALANDTQDLPQPFCLQQLLALTSLMDCDGRLWDKLCQAATSFPPPLIEDLRGIVRACRVNGISLSARFRYDADQIPGILAQAAARNWKGLQWIVQRNAYEFQSPLKQQAYAALARVHPASLRAFFENEHDFFEVNTYVLQAPAAESLRLAATVDNWTLRFWTVFHSAHMAAMGASSFPAEWKSLLKEAAGVPDEWARWQAVFNEYPGRYPQLQNVMGTMLADAPDEAIDTYVASLSDYEENRQHVAAALLTFSTEATPQRRQRLWSAAYRRWLLWDFGRTDYSSHVSGVKQSAFDFPLIGYIVECLDDTARATWQHELRQRAAALEKDWHADLAVPVSERFKIISTYQLLAHAEQVIAGAEDWLTATALYCPDWEDRTHYRSLRYDQAFGTNPLYPPAIMADASG</sequence>
<reference evidence="1" key="1">
    <citation type="submission" date="2019-12" db="EMBL/GenBank/DDBJ databases">
        <title>Novel species isolated from a subtropical stream in China.</title>
        <authorList>
            <person name="Lu H."/>
        </authorList>
    </citation>
    <scope>NUCLEOTIDE SEQUENCE [LARGE SCALE GENOMIC DNA]</scope>
    <source>
        <strain evidence="1">FT81W</strain>
    </source>
</reference>